<reference evidence="2" key="2">
    <citation type="submission" date="2019-02" db="EMBL/GenBank/DDBJ databases">
        <title>Opniocepnalus argus Var Kimnra genome.</title>
        <authorList>
            <person name="Zhou C."/>
            <person name="Xiao S."/>
        </authorList>
    </citation>
    <scope>NUCLEOTIDE SEQUENCE [LARGE SCALE GENOMIC DNA]</scope>
</reference>
<dbReference type="AlphaFoldDB" id="A0A6G1Q720"/>
<name>A0A6G1Q720_CHAAH</name>
<gene>
    <name evidence="1" type="ORF">EXN66_Car013988</name>
</gene>
<protein>
    <submittedName>
        <fullName evidence="1">Uncharacterized protein</fullName>
    </submittedName>
</protein>
<evidence type="ECO:0000313" key="2">
    <source>
        <dbReference type="Proteomes" id="UP000503349"/>
    </source>
</evidence>
<dbReference type="Proteomes" id="UP000503349">
    <property type="component" value="Chromosome 13"/>
</dbReference>
<reference evidence="1 2" key="1">
    <citation type="submission" date="2019-02" db="EMBL/GenBank/DDBJ databases">
        <title>Opniocepnalus argus genome.</title>
        <authorList>
            <person name="Zhou C."/>
            <person name="Xiao S."/>
        </authorList>
    </citation>
    <scope>NUCLEOTIDE SEQUENCE [LARGE SCALE GENOMIC DNA]</scope>
    <source>
        <strain evidence="1">OARG1902GOOAL</strain>
        <tissue evidence="1">Muscle</tissue>
    </source>
</reference>
<proteinExistence type="predicted"/>
<keyword evidence="2" id="KW-1185">Reference proteome</keyword>
<dbReference type="EMBL" id="CM015724">
    <property type="protein sequence ID" value="KAF3698307.1"/>
    <property type="molecule type" value="Genomic_DNA"/>
</dbReference>
<organism evidence="1 2">
    <name type="scientific">Channa argus</name>
    <name type="common">Northern snakehead</name>
    <name type="synonym">Ophicephalus argus</name>
    <dbReference type="NCBI Taxonomy" id="215402"/>
    <lineage>
        <taxon>Eukaryota</taxon>
        <taxon>Metazoa</taxon>
        <taxon>Chordata</taxon>
        <taxon>Craniata</taxon>
        <taxon>Vertebrata</taxon>
        <taxon>Euteleostomi</taxon>
        <taxon>Actinopterygii</taxon>
        <taxon>Neopterygii</taxon>
        <taxon>Teleostei</taxon>
        <taxon>Neoteleostei</taxon>
        <taxon>Acanthomorphata</taxon>
        <taxon>Anabantaria</taxon>
        <taxon>Anabantiformes</taxon>
        <taxon>Channoidei</taxon>
        <taxon>Channidae</taxon>
        <taxon>Channa</taxon>
    </lineage>
</organism>
<accession>A0A6G1Q720</accession>
<evidence type="ECO:0000313" key="1">
    <source>
        <dbReference type="EMBL" id="KAF3698307.1"/>
    </source>
</evidence>
<sequence length="50" mass="5848">MAQTLCWIVLDFTVIILLKRKIIYRTVKIPHPVYFLIFPHISHPVAVCVT</sequence>